<dbReference type="EMBL" id="VUJU01003505">
    <property type="protein sequence ID" value="KAF0757675.1"/>
    <property type="molecule type" value="Genomic_DNA"/>
</dbReference>
<dbReference type="Gene3D" id="2.30.30.140">
    <property type="match status" value="1"/>
</dbReference>
<feature type="domain" description="HTH OST-type" evidence="6">
    <location>
        <begin position="591"/>
        <end position="665"/>
    </location>
</feature>
<protein>
    <submittedName>
        <fullName evidence="7">Tudor domain-containing protein 1</fullName>
    </submittedName>
</protein>
<comment type="caution">
    <text evidence="7">The sequence shown here is derived from an EMBL/GenBank/DDBJ whole genome shotgun (WGS) entry which is preliminary data.</text>
</comment>
<feature type="domain" description="Tudor" evidence="5">
    <location>
        <begin position="857"/>
        <end position="916"/>
    </location>
</feature>
<dbReference type="Proteomes" id="UP000478052">
    <property type="component" value="Unassembled WGS sequence"/>
</dbReference>
<evidence type="ECO:0000256" key="4">
    <source>
        <dbReference type="ARBA" id="ARBA00022871"/>
    </source>
</evidence>
<dbReference type="OrthoDB" id="6609929at2759"/>
<dbReference type="InterPro" id="IPR050621">
    <property type="entry name" value="Tudor_domain_containing"/>
</dbReference>
<dbReference type="PANTHER" id="PTHR22948:SF29">
    <property type="entry name" value="FI02030P-RELATED"/>
    <property type="match status" value="1"/>
</dbReference>
<keyword evidence="3" id="KW-0677">Repeat</keyword>
<dbReference type="GO" id="GO:0030154">
    <property type="term" value="P:cell differentiation"/>
    <property type="evidence" value="ECO:0007669"/>
    <property type="project" value="UniProtKB-ARBA"/>
</dbReference>
<proteinExistence type="predicted"/>
<evidence type="ECO:0000313" key="8">
    <source>
        <dbReference type="Proteomes" id="UP000478052"/>
    </source>
</evidence>
<sequence>MFCLGISIFTMEQPDLNYLKMVIRSILTSSPGKMTISQILSEYSNYEGCNLSFEHLGFKTVYELLENMTDVLRIPHNPNMNSIITLIVGEKTSHLRELVVNQKTKKPRPRRNISTLRSSNNHLLRSANYKSRFNNDNNHRNESNISTRYEYNTPKHDYRSPRNEYSTSRYDTSARGYDHVKIKSVNSKPNGTVTTNLRSGVESLCNTSEIISIYKLKNFLINHPDYKKMGTSNIEESINMLKNFIYIDKGGVHLKDSPFEIFPSKNTDTRKCTKPIPISFLNGIVDENEEMLYLEQNDNNFDEMDDFSYENSNISENEHKISQTSITTAHHDNTILLNGISSQNTESCQKLSTDDLLSQLHKPNQSAAQNIVDMFKTDLDNSVSKNKHIVPTQISIENKCLSSTVQQFTTKPSYKKIVSKKECEENSDMKNSFKTQKDDYKSAIVAIIARSNEPITVNKVLSIFQKEKGYTFPFQKFSCRTYMDFFRLYPDMFKLEDQCSTNSVVSLEKQVILKPKTNIRKQFIKASIFNNVAVANSENIILNNSKIISELISNESGDQMNKYPLVDNLCQTQTHSIKSLDSLEMYDSDTVLDTMKVKMRRILSKHKDGILCNDFMDVYGNEYNSHFNFSEYGFRSMRDMAYKLPSVFYVKVTDDDNDCILFEADRRSELENNLEDPSQYYKNIPKTILYNLSDFFNKYRNGVKFNELMSLYCAEYGRAYEPLKYGYSSEKHMFEALDKMVEIENNELFTIDPFAYTKCLKNKDEGIENYDKSSVVLMDHDFLLHYSGKDICNGKFRYSKIKLKNQQVTKVIVAEIYNPSSFYIQLAAEVNNLNSFMDRLQVYYNKNEEKYKVIPNLILPELACTSCFEDSKLWHRATVLKIVDEENVKLLYVDYGSVEVVPKTNVRLLASQFGVYPTQAIYCGLYNFNELNYPREISESFAEMTEDHVLEAKFHQPKSEGGSQKMIVTLFLNIEHEKININKKCSKEIVNQLNTNLESIRRIIYRLMQEKQ</sequence>
<dbReference type="CDD" id="cd09972">
    <property type="entry name" value="LOTUS_TDRD_OSKAR"/>
    <property type="match status" value="1"/>
</dbReference>
<dbReference type="GO" id="GO:0007283">
    <property type="term" value="P:spermatogenesis"/>
    <property type="evidence" value="ECO:0007669"/>
    <property type="project" value="UniProtKB-KW"/>
</dbReference>
<organism evidence="7 8">
    <name type="scientific">Aphis craccivora</name>
    <name type="common">Cowpea aphid</name>
    <dbReference type="NCBI Taxonomy" id="307492"/>
    <lineage>
        <taxon>Eukaryota</taxon>
        <taxon>Metazoa</taxon>
        <taxon>Ecdysozoa</taxon>
        <taxon>Arthropoda</taxon>
        <taxon>Hexapoda</taxon>
        <taxon>Insecta</taxon>
        <taxon>Pterygota</taxon>
        <taxon>Neoptera</taxon>
        <taxon>Paraneoptera</taxon>
        <taxon>Hemiptera</taxon>
        <taxon>Sternorrhyncha</taxon>
        <taxon>Aphidomorpha</taxon>
        <taxon>Aphidoidea</taxon>
        <taxon>Aphididae</taxon>
        <taxon>Aphidini</taxon>
        <taxon>Aphis</taxon>
        <taxon>Aphis</taxon>
    </lineage>
</organism>
<evidence type="ECO:0000256" key="2">
    <source>
        <dbReference type="ARBA" id="ARBA00022490"/>
    </source>
</evidence>
<evidence type="ECO:0000256" key="1">
    <source>
        <dbReference type="ARBA" id="ARBA00004496"/>
    </source>
</evidence>
<reference evidence="7 8" key="1">
    <citation type="submission" date="2019-08" db="EMBL/GenBank/DDBJ databases">
        <title>Whole genome of Aphis craccivora.</title>
        <authorList>
            <person name="Voronova N.V."/>
            <person name="Shulinski R.S."/>
            <person name="Bandarenka Y.V."/>
            <person name="Zhorov D.G."/>
            <person name="Warner D."/>
        </authorList>
    </citation>
    <scope>NUCLEOTIDE SEQUENCE [LARGE SCALE GENOMIC DNA]</scope>
    <source>
        <strain evidence="7">180601</strain>
        <tissue evidence="7">Whole Body</tissue>
    </source>
</reference>
<gene>
    <name evidence="7" type="ORF">FWK35_00013690</name>
</gene>
<dbReference type="Gene3D" id="3.30.420.610">
    <property type="entry name" value="LOTUS domain-like"/>
    <property type="match status" value="3"/>
</dbReference>
<dbReference type="InterPro" id="IPR002999">
    <property type="entry name" value="Tudor"/>
</dbReference>
<dbReference type="InterPro" id="IPR041966">
    <property type="entry name" value="LOTUS-like"/>
</dbReference>
<evidence type="ECO:0000256" key="3">
    <source>
        <dbReference type="ARBA" id="ARBA00022737"/>
    </source>
</evidence>
<keyword evidence="4" id="KW-0744">Spermatogenesis</keyword>
<evidence type="ECO:0000259" key="6">
    <source>
        <dbReference type="PROSITE" id="PS51644"/>
    </source>
</evidence>
<dbReference type="InterPro" id="IPR035437">
    <property type="entry name" value="SNase_OB-fold_sf"/>
</dbReference>
<evidence type="ECO:0000259" key="5">
    <source>
        <dbReference type="PROSITE" id="PS50304"/>
    </source>
</evidence>
<dbReference type="PROSITE" id="PS50304">
    <property type="entry name" value="TUDOR"/>
    <property type="match status" value="1"/>
</dbReference>
<dbReference type="GO" id="GO:0005737">
    <property type="term" value="C:cytoplasm"/>
    <property type="evidence" value="ECO:0007669"/>
    <property type="project" value="UniProtKB-SubCell"/>
</dbReference>
<evidence type="ECO:0000313" key="7">
    <source>
        <dbReference type="EMBL" id="KAF0757675.1"/>
    </source>
</evidence>
<feature type="domain" description="HTH OST-type" evidence="6">
    <location>
        <begin position="436"/>
        <end position="509"/>
    </location>
</feature>
<dbReference type="Gene3D" id="2.40.50.90">
    <property type="match status" value="1"/>
</dbReference>
<keyword evidence="2" id="KW-0963">Cytoplasm</keyword>
<name>A0A6G0YL50_APHCR</name>
<dbReference type="SUPFAM" id="SSF63748">
    <property type="entry name" value="Tudor/PWWP/MBT"/>
    <property type="match status" value="1"/>
</dbReference>
<feature type="domain" description="HTH OST-type" evidence="6">
    <location>
        <begin position="15"/>
        <end position="88"/>
    </location>
</feature>
<keyword evidence="8" id="KW-1185">Reference proteome</keyword>
<dbReference type="PANTHER" id="PTHR22948">
    <property type="entry name" value="TUDOR DOMAIN CONTAINING PROTEIN"/>
    <property type="match status" value="1"/>
</dbReference>
<accession>A0A6G0YL50</accession>
<dbReference type="PROSITE" id="PS51644">
    <property type="entry name" value="HTH_OST"/>
    <property type="match status" value="3"/>
</dbReference>
<feature type="non-terminal residue" evidence="7">
    <location>
        <position position="1012"/>
    </location>
</feature>
<dbReference type="AlphaFoldDB" id="A0A6G0YL50"/>
<dbReference type="Pfam" id="PF12872">
    <property type="entry name" value="OST-HTH"/>
    <property type="match status" value="4"/>
</dbReference>
<dbReference type="Pfam" id="PF00567">
    <property type="entry name" value="TUDOR"/>
    <property type="match status" value="1"/>
</dbReference>
<keyword evidence="4" id="KW-0221">Differentiation</keyword>
<comment type="subcellular location">
    <subcellularLocation>
        <location evidence="1">Cytoplasm</location>
    </subcellularLocation>
</comment>
<dbReference type="InterPro" id="IPR025605">
    <property type="entry name" value="OST-HTH/LOTUS_dom"/>
</dbReference>